<evidence type="ECO:0000256" key="1">
    <source>
        <dbReference type="ARBA" id="ARBA00022729"/>
    </source>
</evidence>
<keyword evidence="7" id="KW-1185">Reference proteome</keyword>
<dbReference type="SUPFAM" id="SSF101756">
    <property type="entry name" value="Hypothetical protein YgiW"/>
    <property type="match status" value="1"/>
</dbReference>
<dbReference type="Gene3D" id="2.40.50.200">
    <property type="entry name" value="Bacterial OB-fold"/>
    <property type="match status" value="1"/>
</dbReference>
<reference evidence="5 6" key="1">
    <citation type="journal article" date="2019" name="Sci. Rep.">
        <title>Differences in resource use lead to coexistence of seed-transmitted microbial populations.</title>
        <authorList>
            <person name="Torres-Cortes G."/>
            <person name="Garcia B.J."/>
            <person name="Compant S."/>
            <person name="Rezki S."/>
            <person name="Jones P."/>
            <person name="Preveaux A."/>
            <person name="Briand M."/>
            <person name="Roulet A."/>
            <person name="Bouchez O."/>
            <person name="Jacobson D."/>
            <person name="Barret M."/>
        </authorList>
    </citation>
    <scope>NUCLEOTIDE SEQUENCE [LARGE SCALE GENOMIC DNA]</scope>
    <source>
        <strain evidence="5 6">CFBP13511</strain>
    </source>
</reference>
<dbReference type="AlphaFoldDB" id="A0A3S7S341"/>
<dbReference type="RefSeq" id="WP_062743226.1">
    <property type="nucleotide sequence ID" value="NZ_CP022725.1"/>
</dbReference>
<feature type="compositionally biased region" description="Basic and acidic residues" evidence="2">
    <location>
        <begin position="34"/>
        <end position="44"/>
    </location>
</feature>
<protein>
    <submittedName>
        <fullName evidence="4">NirD/YgiW/YdeI family stress tolerance protein</fullName>
    </submittedName>
</protein>
<dbReference type="InterPro" id="IPR036700">
    <property type="entry name" value="BOBF_sf"/>
</dbReference>
<gene>
    <name evidence="5" type="ORF">EpCFBP13511_12625</name>
    <name evidence="4" type="ORF">IFT93_01260</name>
</gene>
<dbReference type="OrthoDB" id="6413427at2"/>
<evidence type="ECO:0000256" key="2">
    <source>
        <dbReference type="SAM" id="MobiDB-lite"/>
    </source>
</evidence>
<evidence type="ECO:0000313" key="6">
    <source>
        <dbReference type="Proteomes" id="UP000306393"/>
    </source>
</evidence>
<dbReference type="Proteomes" id="UP000306393">
    <property type="component" value="Unassembled WGS sequence"/>
</dbReference>
<feature type="signal peptide" evidence="3">
    <location>
        <begin position="1"/>
        <end position="19"/>
    </location>
</feature>
<reference evidence="4 7" key="2">
    <citation type="journal article" date="2020" name="FEMS Microbiol. Ecol.">
        <title>Temporal dynamics of bacterial communities during seed development and maturation.</title>
        <authorList>
            <person name="Chesneau G."/>
            <person name="Torres-Cortes G."/>
            <person name="Briand M."/>
            <person name="Darrasse A."/>
            <person name="Preveaux A."/>
            <person name="Marais C."/>
            <person name="Jacques M.A."/>
            <person name="Shade A."/>
            <person name="Barret M."/>
        </authorList>
    </citation>
    <scope>NUCLEOTIDE SEQUENCE [LARGE SCALE GENOMIC DNA]</scope>
    <source>
        <strain evidence="4 7">CFBP13732</strain>
    </source>
</reference>
<evidence type="ECO:0000313" key="7">
    <source>
        <dbReference type="Proteomes" id="UP000661012"/>
    </source>
</evidence>
<sequence length="130" mass="14195">MKSVILAAVLLAVTGSAMAEKGGFESGEKAPPAHKQDAGYKGTEDTTESQVKTLRDLKEGSWVTLEGNIVEKHSGDRYTFRDKSGSLPVTIDQKVWKERTYNASDLVRISGRTEGQGKNTALKVERLDEP</sequence>
<evidence type="ECO:0000313" key="4">
    <source>
        <dbReference type="EMBL" id="MBD8105047.1"/>
    </source>
</evidence>
<dbReference type="EMBL" id="QGAC01000011">
    <property type="protein sequence ID" value="TKJ89617.1"/>
    <property type="molecule type" value="Genomic_DNA"/>
</dbReference>
<feature type="chain" id="PRO_5030083791" evidence="3">
    <location>
        <begin position="20"/>
        <end position="130"/>
    </location>
</feature>
<proteinExistence type="predicted"/>
<comment type="caution">
    <text evidence="5">The sequence shown here is derived from an EMBL/GenBank/DDBJ whole genome shotgun (WGS) entry which is preliminary data.</text>
</comment>
<dbReference type="EMBL" id="JACYNN010000001">
    <property type="protein sequence ID" value="MBD8105047.1"/>
    <property type="molecule type" value="Genomic_DNA"/>
</dbReference>
<keyword evidence="1 3" id="KW-0732">Signal</keyword>
<dbReference type="PANTHER" id="PTHR36571:SF2">
    <property type="entry name" value="PERIPLASMIC PROTEIN"/>
    <property type="match status" value="1"/>
</dbReference>
<accession>A0A3S7S341</accession>
<dbReference type="Proteomes" id="UP000661012">
    <property type="component" value="Unassembled WGS sequence"/>
</dbReference>
<dbReference type="Pfam" id="PF04076">
    <property type="entry name" value="BOF"/>
    <property type="match status" value="1"/>
</dbReference>
<evidence type="ECO:0000256" key="3">
    <source>
        <dbReference type="SAM" id="SignalP"/>
    </source>
</evidence>
<dbReference type="PANTHER" id="PTHR36571">
    <property type="entry name" value="PROTEIN YGIW"/>
    <property type="match status" value="1"/>
</dbReference>
<dbReference type="InterPro" id="IPR005220">
    <property type="entry name" value="CarO-like"/>
</dbReference>
<dbReference type="KEGG" id="epe:CI789_07755"/>
<evidence type="ECO:0000313" key="5">
    <source>
        <dbReference type="EMBL" id="TKJ89617.1"/>
    </source>
</evidence>
<name>A0A3S7S341_9GAMM</name>
<dbReference type="STRING" id="1219360.GCA_001571305_00739"/>
<dbReference type="NCBIfam" id="NF033674">
    <property type="entry name" value="stress_OB_fold"/>
    <property type="match status" value="1"/>
</dbReference>
<organism evidence="5 6">
    <name type="scientific">Erwinia persicina</name>
    <dbReference type="NCBI Taxonomy" id="55211"/>
    <lineage>
        <taxon>Bacteria</taxon>
        <taxon>Pseudomonadati</taxon>
        <taxon>Pseudomonadota</taxon>
        <taxon>Gammaproteobacteria</taxon>
        <taxon>Enterobacterales</taxon>
        <taxon>Erwiniaceae</taxon>
        <taxon>Erwinia</taxon>
    </lineage>
</organism>
<feature type="region of interest" description="Disordered" evidence="2">
    <location>
        <begin position="22"/>
        <end position="49"/>
    </location>
</feature>